<dbReference type="GO" id="GO:0052381">
    <property type="term" value="F:tRNA dimethylallyltransferase activity"/>
    <property type="evidence" value="ECO:0007669"/>
    <property type="project" value="UniProtKB-EC"/>
</dbReference>
<evidence type="ECO:0000313" key="23">
    <source>
        <dbReference type="Proteomes" id="UP000694397"/>
    </source>
</evidence>
<keyword evidence="6" id="KW-0963">Cytoplasm</keyword>
<dbReference type="InterPro" id="IPR022755">
    <property type="entry name" value="Znf_C2H2_jaz"/>
</dbReference>
<evidence type="ECO:0000256" key="16">
    <source>
        <dbReference type="ARBA" id="ARBA00023128"/>
    </source>
</evidence>
<sequence length="504" mass="56289">METACGCPDTERAPFAPHAALESRSLVMAAAVLSSVSRRVVPPLVVILGATGTGKSKLAIEIGKRRGGEIISADSMQVYRGLDIITNKVTVEEQAQCPHHMISFVDPLENYTVLDYRNKALSLIDDMHQRNQLPIVVGGTNYYIESLLWKVLVDTGNGEQTSIALQDKTELEKLGRAELHRRLTEVDPDMAAMLHPHDVRKIARSLQIHQMTGVPHSRLLAEQRGQDGADEIGGPLRFRDPCIFWLHSNMEVLDQRLDKRVDEMMAAGVLDELKEFHRRYNEHKVEESSQDYQKGIFQSIGFKEFHQYLTAGPDVGEEQREALLRQGVEALKQATKRYARTQNKWVRRRFLSRPGSSVPPVFGLDVTDVSCWEKTVLTPALQVLESLKKGEKPSLEPIRVEGIKPRNKRSRHTCELCDKIIIGDLEWKAHLKSKNHQFHLRKKRKSEMRAECDQVLGVTLAAGSSADMQGTESTVGSTDCTLAADCGANMLGCQAPEDSLVTAS</sequence>
<reference evidence="22 23" key="1">
    <citation type="submission" date="2019-04" db="EMBL/GenBank/DDBJ databases">
        <authorList>
            <consortium name="Wellcome Sanger Institute Data Sharing"/>
        </authorList>
    </citation>
    <scope>NUCLEOTIDE SEQUENCE [LARGE SCALE GENOMIC DNA]</scope>
</reference>
<dbReference type="PANTHER" id="PTHR11088">
    <property type="entry name" value="TRNA DIMETHYLALLYLTRANSFERASE"/>
    <property type="match status" value="1"/>
</dbReference>
<dbReference type="GeneTree" id="ENSGT00390000015214"/>
<evidence type="ECO:0000256" key="9">
    <source>
        <dbReference type="ARBA" id="ARBA00022694"/>
    </source>
</evidence>
<evidence type="ECO:0000256" key="1">
    <source>
        <dbReference type="ARBA" id="ARBA00004173"/>
    </source>
</evidence>
<dbReference type="Gene3D" id="1.10.20.140">
    <property type="match status" value="1"/>
</dbReference>
<evidence type="ECO:0000256" key="4">
    <source>
        <dbReference type="ARBA" id="ARBA00012665"/>
    </source>
</evidence>
<evidence type="ECO:0000256" key="12">
    <source>
        <dbReference type="ARBA" id="ARBA00022771"/>
    </source>
</evidence>
<keyword evidence="16" id="KW-0496">Mitochondrion</keyword>
<dbReference type="InterPro" id="IPR003604">
    <property type="entry name" value="Matrin/U1-like-C_Znf_C2H2"/>
</dbReference>
<evidence type="ECO:0000256" key="14">
    <source>
        <dbReference type="ARBA" id="ARBA00022840"/>
    </source>
</evidence>
<evidence type="ECO:0000256" key="18">
    <source>
        <dbReference type="ARBA" id="ARBA00049563"/>
    </source>
</evidence>
<proteinExistence type="inferred from homology"/>
<dbReference type="FunFam" id="1.10.20.140:FF:000002">
    <property type="entry name" value="tRNA dimethylallyltransferase, mitochondrial"/>
    <property type="match status" value="1"/>
</dbReference>
<evidence type="ECO:0000256" key="7">
    <source>
        <dbReference type="ARBA" id="ARBA00022553"/>
    </source>
</evidence>
<dbReference type="HAMAP" id="MF_00185">
    <property type="entry name" value="IPP_trans"/>
    <property type="match status" value="1"/>
</dbReference>
<keyword evidence="8 20" id="KW-0808">Transferase</keyword>
<evidence type="ECO:0000256" key="5">
    <source>
        <dbReference type="ARBA" id="ARBA00017477"/>
    </source>
</evidence>
<comment type="function">
    <text evidence="19">Catalyzes the transfer of a dimethylallyl group onto the adenine at position 37 of both cytosolic and mitochondrial tRNAs, leading to the formation of N6-(dimethylallyl)adenosine (i6A37). Mediates modification of a limited subset of tRNAs: tRNA(Ser)(AGA), tRNA(Ser)(CGA), tRNA(Ser)(UGA), as well as partial modification of the selenocysteine tRNA(Ser)(UCA). TRIT1 is therefore required for selenoprotein expression.</text>
</comment>
<dbReference type="PIRSF" id="PIRSF039110">
    <property type="entry name" value="IPP_transferase"/>
    <property type="match status" value="1"/>
</dbReference>
<evidence type="ECO:0000256" key="3">
    <source>
        <dbReference type="ARBA" id="ARBA00005842"/>
    </source>
</evidence>
<evidence type="ECO:0000256" key="20">
    <source>
        <dbReference type="RuleBase" id="RU003785"/>
    </source>
</evidence>
<dbReference type="GO" id="GO:0006400">
    <property type="term" value="P:tRNA modification"/>
    <property type="evidence" value="ECO:0007669"/>
    <property type="project" value="TreeGrafter"/>
</dbReference>
<evidence type="ECO:0000256" key="11">
    <source>
        <dbReference type="ARBA" id="ARBA00022741"/>
    </source>
</evidence>
<dbReference type="SMART" id="SM00451">
    <property type="entry name" value="ZnF_U1"/>
    <property type="match status" value="1"/>
</dbReference>
<dbReference type="Pfam" id="PF01715">
    <property type="entry name" value="IPPT"/>
    <property type="match status" value="1"/>
</dbReference>
<keyword evidence="23" id="KW-1185">Reference proteome</keyword>
<name>A0A8C9RG19_SCLFO</name>
<evidence type="ECO:0000256" key="13">
    <source>
        <dbReference type="ARBA" id="ARBA00022833"/>
    </source>
</evidence>
<dbReference type="InterPro" id="IPR036236">
    <property type="entry name" value="Znf_C2H2_sf"/>
</dbReference>
<evidence type="ECO:0000256" key="6">
    <source>
        <dbReference type="ARBA" id="ARBA00022490"/>
    </source>
</evidence>
<feature type="domain" description="U1-type" evidence="21">
    <location>
        <begin position="409"/>
        <end position="443"/>
    </location>
</feature>
<dbReference type="EC" id="2.5.1.75" evidence="4"/>
<dbReference type="InterPro" id="IPR039657">
    <property type="entry name" value="Dimethylallyltransferase"/>
</dbReference>
<dbReference type="PANTHER" id="PTHR11088:SF89">
    <property type="entry name" value="TRNA DIMETHYLALLYLTRANSFERASE"/>
    <property type="match status" value="1"/>
</dbReference>
<keyword evidence="12" id="KW-0863">Zinc-finger</keyword>
<dbReference type="CTD" id="54802"/>
<protein>
    <recommendedName>
        <fullName evidence="5">tRNA dimethylallyltransferase</fullName>
        <ecNumber evidence="4">2.5.1.75</ecNumber>
    </recommendedName>
    <alternativeName>
        <fullName evidence="17">Isopentenyl-diphosphate:tRNA isopentenyltransferase</fullName>
    </alternativeName>
</protein>
<keyword evidence="10" id="KW-0479">Metal-binding</keyword>
<keyword evidence="15" id="KW-0809">Transit peptide</keyword>
<dbReference type="NCBIfam" id="TIGR00174">
    <property type="entry name" value="miaA"/>
    <property type="match status" value="1"/>
</dbReference>
<dbReference type="SUPFAM" id="SSF57667">
    <property type="entry name" value="beta-beta-alpha zinc fingers"/>
    <property type="match status" value="1"/>
</dbReference>
<evidence type="ECO:0000256" key="17">
    <source>
        <dbReference type="ARBA" id="ARBA00030893"/>
    </source>
</evidence>
<dbReference type="GO" id="GO:0008270">
    <property type="term" value="F:zinc ion binding"/>
    <property type="evidence" value="ECO:0007669"/>
    <property type="project" value="UniProtKB-KW"/>
</dbReference>
<dbReference type="SUPFAM" id="SSF52540">
    <property type="entry name" value="P-loop containing nucleoside triphosphate hydrolases"/>
    <property type="match status" value="2"/>
</dbReference>
<dbReference type="GO" id="GO:0005739">
    <property type="term" value="C:mitochondrion"/>
    <property type="evidence" value="ECO:0007669"/>
    <property type="project" value="UniProtKB-SubCell"/>
</dbReference>
<dbReference type="Proteomes" id="UP000694397">
    <property type="component" value="Chromosome 23"/>
</dbReference>
<reference evidence="22" key="3">
    <citation type="submission" date="2025-09" db="UniProtKB">
        <authorList>
            <consortium name="Ensembl"/>
        </authorList>
    </citation>
    <scope>IDENTIFICATION</scope>
</reference>
<dbReference type="Gene3D" id="3.30.160.60">
    <property type="entry name" value="Classic Zinc Finger"/>
    <property type="match status" value="1"/>
</dbReference>
<gene>
    <name evidence="22" type="primary">TRIT1</name>
    <name evidence="22" type="synonym">trit1</name>
</gene>
<evidence type="ECO:0000259" key="21">
    <source>
        <dbReference type="SMART" id="SM00451"/>
    </source>
</evidence>
<keyword evidence="14 20" id="KW-0067">ATP-binding</keyword>
<comment type="similarity">
    <text evidence="3 20">Belongs to the IPP transferase family.</text>
</comment>
<accession>A0A8C9RG19</accession>
<keyword evidence="9" id="KW-0819">tRNA processing</keyword>
<dbReference type="RefSeq" id="XP_018615418.2">
    <property type="nucleotide sequence ID" value="XM_018759902.2"/>
</dbReference>
<dbReference type="Pfam" id="PF12171">
    <property type="entry name" value="zf-C2H2_jaz"/>
    <property type="match status" value="1"/>
</dbReference>
<dbReference type="KEGG" id="sfm:108938909"/>
<evidence type="ECO:0000256" key="2">
    <source>
        <dbReference type="ARBA" id="ARBA00004496"/>
    </source>
</evidence>
<evidence type="ECO:0000256" key="19">
    <source>
        <dbReference type="ARBA" id="ARBA00057810"/>
    </source>
</evidence>
<comment type="catalytic activity">
    <reaction evidence="18">
        <text>adenosine(37) in tRNA + dimethylallyl diphosphate = N(6)-dimethylallyladenosine(37) in tRNA + diphosphate</text>
        <dbReference type="Rhea" id="RHEA:26482"/>
        <dbReference type="Rhea" id="RHEA-COMP:10162"/>
        <dbReference type="Rhea" id="RHEA-COMP:10375"/>
        <dbReference type="ChEBI" id="CHEBI:33019"/>
        <dbReference type="ChEBI" id="CHEBI:57623"/>
        <dbReference type="ChEBI" id="CHEBI:74411"/>
        <dbReference type="ChEBI" id="CHEBI:74415"/>
        <dbReference type="EC" id="2.5.1.75"/>
    </reaction>
</comment>
<keyword evidence="7" id="KW-0597">Phosphoprotein</keyword>
<organism evidence="22 23">
    <name type="scientific">Scleropages formosus</name>
    <name type="common">Asian bonytongue</name>
    <name type="synonym">Osteoglossum formosum</name>
    <dbReference type="NCBI Taxonomy" id="113540"/>
    <lineage>
        <taxon>Eukaryota</taxon>
        <taxon>Metazoa</taxon>
        <taxon>Chordata</taxon>
        <taxon>Craniata</taxon>
        <taxon>Vertebrata</taxon>
        <taxon>Euteleostomi</taxon>
        <taxon>Actinopterygii</taxon>
        <taxon>Neopterygii</taxon>
        <taxon>Teleostei</taxon>
        <taxon>Osteoglossocephala</taxon>
        <taxon>Osteoglossomorpha</taxon>
        <taxon>Osteoglossiformes</taxon>
        <taxon>Osteoglossidae</taxon>
        <taxon>Scleropages</taxon>
    </lineage>
</organism>
<dbReference type="InterPro" id="IPR018022">
    <property type="entry name" value="IPT"/>
</dbReference>
<dbReference type="GO" id="GO:0005524">
    <property type="term" value="F:ATP binding"/>
    <property type="evidence" value="ECO:0007669"/>
    <property type="project" value="UniProtKB-KW"/>
</dbReference>
<dbReference type="GO" id="GO:0003676">
    <property type="term" value="F:nucleic acid binding"/>
    <property type="evidence" value="ECO:0007669"/>
    <property type="project" value="InterPro"/>
</dbReference>
<keyword evidence="11 20" id="KW-0547">Nucleotide-binding</keyword>
<keyword evidence="13" id="KW-0862">Zinc</keyword>
<dbReference type="Gene3D" id="3.40.50.300">
    <property type="entry name" value="P-loop containing nucleotide triphosphate hydrolases"/>
    <property type="match status" value="1"/>
</dbReference>
<dbReference type="GeneID" id="108938909"/>
<dbReference type="InterPro" id="IPR030666">
    <property type="entry name" value="IPP_transferase_euk"/>
</dbReference>
<reference evidence="22" key="2">
    <citation type="submission" date="2025-08" db="UniProtKB">
        <authorList>
            <consortium name="Ensembl"/>
        </authorList>
    </citation>
    <scope>IDENTIFICATION</scope>
</reference>
<dbReference type="InterPro" id="IPR027417">
    <property type="entry name" value="P-loop_NTPase"/>
</dbReference>
<dbReference type="OrthoDB" id="775260at2759"/>
<evidence type="ECO:0000256" key="15">
    <source>
        <dbReference type="ARBA" id="ARBA00022946"/>
    </source>
</evidence>
<evidence type="ECO:0000256" key="8">
    <source>
        <dbReference type="ARBA" id="ARBA00022679"/>
    </source>
</evidence>
<evidence type="ECO:0000256" key="10">
    <source>
        <dbReference type="ARBA" id="ARBA00022723"/>
    </source>
</evidence>
<comment type="subcellular location">
    <subcellularLocation>
        <location evidence="2">Cytoplasm</location>
    </subcellularLocation>
    <subcellularLocation>
        <location evidence="1">Mitochondrion</location>
    </subcellularLocation>
</comment>
<dbReference type="Ensembl" id="ENSSFOT00015011430.2">
    <property type="protein sequence ID" value="ENSSFOP00015011281.1"/>
    <property type="gene ID" value="ENSSFOG00015007284.2"/>
</dbReference>
<dbReference type="AlphaFoldDB" id="A0A8C9RG19"/>
<evidence type="ECO:0000313" key="22">
    <source>
        <dbReference type="Ensembl" id="ENSSFOP00015011281.1"/>
    </source>
</evidence>